<dbReference type="PANTHER" id="PTHR45947">
    <property type="entry name" value="SULFOQUINOVOSYL TRANSFERASE SQD2"/>
    <property type="match status" value="1"/>
</dbReference>
<dbReference type="GO" id="GO:0016757">
    <property type="term" value="F:glycosyltransferase activity"/>
    <property type="evidence" value="ECO:0007669"/>
    <property type="project" value="InterPro"/>
</dbReference>
<dbReference type="Pfam" id="PF00534">
    <property type="entry name" value="Glycos_transf_1"/>
    <property type="match status" value="1"/>
</dbReference>
<organism evidence="2 3">
    <name type="scientific">Halobacillus aidingensis</name>
    <dbReference type="NCBI Taxonomy" id="240303"/>
    <lineage>
        <taxon>Bacteria</taxon>
        <taxon>Bacillati</taxon>
        <taxon>Bacillota</taxon>
        <taxon>Bacilli</taxon>
        <taxon>Bacillales</taxon>
        <taxon>Bacillaceae</taxon>
        <taxon>Halobacillus</taxon>
    </lineage>
</organism>
<evidence type="ECO:0000259" key="1">
    <source>
        <dbReference type="Pfam" id="PF00534"/>
    </source>
</evidence>
<sequence>MKNVIFITYLNLWSMDKNKGAPSLYKTIDAYIKNGWNVTLINPEYNQGVTPELEGVSNITFKPIFYPLLKVNKISFFGRILHSIQGEYMFNKLARKALNELGGKAVIYAYEVHGVKAGQRLAKELKLPFITRFQGTILAPIKENTINKLKLYPHFDAIKSSADLTIMTDDGTQGDRVLQRLKNKSKEIFFWKNGVDIDVNEPINEEAVLKLRRNLKLAPNDKVLVTVSRLVSWKKVNRAIEAMPEIIKENPDVKLVIVGDGEDKLNLQRLVEELNLKSNVIFAGAVPQVEVKHYLSLGDVFLSLYDLSNVGNPLLEAMSVGKPLITLNVGDTSTLIDHEENGILLNLDQISLIPKYILEILSNQDYSKKLGDNAKQYAETNFWTWDERMKAELRVVDELVEEKGL</sequence>
<name>A0A1H0KJT6_HALAD</name>
<dbReference type="CDD" id="cd03801">
    <property type="entry name" value="GT4_PimA-like"/>
    <property type="match status" value="1"/>
</dbReference>
<dbReference type="EMBL" id="FNIZ01000006">
    <property type="protein sequence ID" value="SDO55991.1"/>
    <property type="molecule type" value="Genomic_DNA"/>
</dbReference>
<keyword evidence="3" id="KW-1185">Reference proteome</keyword>
<dbReference type="AlphaFoldDB" id="A0A1H0KJT6"/>
<protein>
    <submittedName>
        <fullName evidence="2">Glycosyltransferase involved in cell wall bisynthesis</fullName>
    </submittedName>
</protein>
<feature type="domain" description="Glycosyl transferase family 1" evidence="1">
    <location>
        <begin position="211"/>
        <end position="376"/>
    </location>
</feature>
<gene>
    <name evidence="2" type="ORF">SAMN05421677_10638</name>
</gene>
<evidence type="ECO:0000313" key="3">
    <source>
        <dbReference type="Proteomes" id="UP000198860"/>
    </source>
</evidence>
<evidence type="ECO:0000313" key="2">
    <source>
        <dbReference type="EMBL" id="SDO55991.1"/>
    </source>
</evidence>
<dbReference type="STRING" id="240303.SAMN05421677_10638"/>
<dbReference type="SUPFAM" id="SSF53756">
    <property type="entry name" value="UDP-Glycosyltransferase/glycogen phosphorylase"/>
    <property type="match status" value="1"/>
</dbReference>
<dbReference type="Proteomes" id="UP000198860">
    <property type="component" value="Unassembled WGS sequence"/>
</dbReference>
<dbReference type="InterPro" id="IPR001296">
    <property type="entry name" value="Glyco_trans_1"/>
</dbReference>
<dbReference type="OrthoDB" id="179766at2"/>
<reference evidence="3" key="1">
    <citation type="submission" date="2016-10" db="EMBL/GenBank/DDBJ databases">
        <authorList>
            <person name="Varghese N."/>
            <person name="Submissions S."/>
        </authorList>
    </citation>
    <scope>NUCLEOTIDE SEQUENCE [LARGE SCALE GENOMIC DNA]</scope>
    <source>
        <strain evidence="3">CGMCC 1.3703</strain>
    </source>
</reference>
<dbReference type="RefSeq" id="WP_089651926.1">
    <property type="nucleotide sequence ID" value="NZ_FNIZ01000006.1"/>
</dbReference>
<dbReference type="Gene3D" id="3.40.50.2000">
    <property type="entry name" value="Glycogen Phosphorylase B"/>
    <property type="match status" value="2"/>
</dbReference>
<dbReference type="InterPro" id="IPR050194">
    <property type="entry name" value="Glycosyltransferase_grp1"/>
</dbReference>
<accession>A0A1H0KJT6</accession>
<dbReference type="PANTHER" id="PTHR45947:SF3">
    <property type="entry name" value="SULFOQUINOVOSYL TRANSFERASE SQD2"/>
    <property type="match status" value="1"/>
</dbReference>
<proteinExistence type="predicted"/>
<keyword evidence="2" id="KW-0808">Transferase</keyword>